<accession>A0A4Y7TUN6</accession>
<dbReference type="STRING" id="71717.A0A4Y7TUN6"/>
<organism evidence="1 2">
    <name type="scientific">Coprinellus micaceus</name>
    <name type="common">Glistening ink-cap mushroom</name>
    <name type="synonym">Coprinus micaceus</name>
    <dbReference type="NCBI Taxonomy" id="71717"/>
    <lineage>
        <taxon>Eukaryota</taxon>
        <taxon>Fungi</taxon>
        <taxon>Dikarya</taxon>
        <taxon>Basidiomycota</taxon>
        <taxon>Agaricomycotina</taxon>
        <taxon>Agaricomycetes</taxon>
        <taxon>Agaricomycetidae</taxon>
        <taxon>Agaricales</taxon>
        <taxon>Agaricineae</taxon>
        <taxon>Psathyrellaceae</taxon>
        <taxon>Coprinellus</taxon>
    </lineage>
</organism>
<dbReference type="AlphaFoldDB" id="A0A4Y7TUN6"/>
<keyword evidence="2" id="KW-1185">Reference proteome</keyword>
<sequence>MAAEVHVPLLEDLRNLEKTANIPPVPQCSPQPQLVPAGMLEIIGAPPNIPPLRLDHAQTHEPSQHNTQHQINRLPPWRTWSPDPGFTSGAHTSLISTSPSLPHALSTAIGSTLQPIMYSGTRQLCEQSGVTAPTTSGVTLAHYLVHLAPAYAVTAPTPPRMHHRVPSRAHQVPEATPPAAVTGELIAPHAPMVPATNSTPWQPAPCFTPPNIPTAPNTALLPNERQMSSTLTNLNLIGPGNFDGQSYPIFIPQHPTSTSTSSSARGASSQAGAVVRQRLLLADRAREGVPASRHGRHCMRCLRDDCGGRQKWSNCKRPCHDCGSLSCRGRNSARKDKPCQEAWR</sequence>
<dbReference type="EMBL" id="QPFP01000003">
    <property type="protein sequence ID" value="TEB37873.1"/>
    <property type="molecule type" value="Genomic_DNA"/>
</dbReference>
<dbReference type="OrthoDB" id="1920326at2759"/>
<reference evidence="1 2" key="1">
    <citation type="journal article" date="2019" name="Nat. Ecol. Evol.">
        <title>Megaphylogeny resolves global patterns of mushroom evolution.</title>
        <authorList>
            <person name="Varga T."/>
            <person name="Krizsan K."/>
            <person name="Foldi C."/>
            <person name="Dima B."/>
            <person name="Sanchez-Garcia M."/>
            <person name="Sanchez-Ramirez S."/>
            <person name="Szollosi G.J."/>
            <person name="Szarkandi J.G."/>
            <person name="Papp V."/>
            <person name="Albert L."/>
            <person name="Andreopoulos W."/>
            <person name="Angelini C."/>
            <person name="Antonin V."/>
            <person name="Barry K.W."/>
            <person name="Bougher N.L."/>
            <person name="Buchanan P."/>
            <person name="Buyck B."/>
            <person name="Bense V."/>
            <person name="Catcheside P."/>
            <person name="Chovatia M."/>
            <person name="Cooper J."/>
            <person name="Damon W."/>
            <person name="Desjardin D."/>
            <person name="Finy P."/>
            <person name="Geml J."/>
            <person name="Haridas S."/>
            <person name="Hughes K."/>
            <person name="Justo A."/>
            <person name="Karasinski D."/>
            <person name="Kautmanova I."/>
            <person name="Kiss B."/>
            <person name="Kocsube S."/>
            <person name="Kotiranta H."/>
            <person name="LaButti K.M."/>
            <person name="Lechner B.E."/>
            <person name="Liimatainen K."/>
            <person name="Lipzen A."/>
            <person name="Lukacs Z."/>
            <person name="Mihaltcheva S."/>
            <person name="Morgado L.N."/>
            <person name="Niskanen T."/>
            <person name="Noordeloos M.E."/>
            <person name="Ohm R.A."/>
            <person name="Ortiz-Santana B."/>
            <person name="Ovrebo C."/>
            <person name="Racz N."/>
            <person name="Riley R."/>
            <person name="Savchenko A."/>
            <person name="Shiryaev A."/>
            <person name="Soop K."/>
            <person name="Spirin V."/>
            <person name="Szebenyi C."/>
            <person name="Tomsovsky M."/>
            <person name="Tulloss R.E."/>
            <person name="Uehling J."/>
            <person name="Grigoriev I.V."/>
            <person name="Vagvolgyi C."/>
            <person name="Papp T."/>
            <person name="Martin F.M."/>
            <person name="Miettinen O."/>
            <person name="Hibbett D.S."/>
            <person name="Nagy L.G."/>
        </authorList>
    </citation>
    <scope>NUCLEOTIDE SEQUENCE [LARGE SCALE GENOMIC DNA]</scope>
    <source>
        <strain evidence="1 2">FP101781</strain>
    </source>
</reference>
<comment type="caution">
    <text evidence="1">The sequence shown here is derived from an EMBL/GenBank/DDBJ whole genome shotgun (WGS) entry which is preliminary data.</text>
</comment>
<evidence type="ECO:0000313" key="1">
    <source>
        <dbReference type="EMBL" id="TEB37873.1"/>
    </source>
</evidence>
<evidence type="ECO:0000313" key="2">
    <source>
        <dbReference type="Proteomes" id="UP000298030"/>
    </source>
</evidence>
<dbReference type="Proteomes" id="UP000298030">
    <property type="component" value="Unassembled WGS sequence"/>
</dbReference>
<proteinExistence type="predicted"/>
<gene>
    <name evidence="1" type="ORF">FA13DRAFT_1725491</name>
</gene>
<protein>
    <submittedName>
        <fullName evidence="1">Uncharacterized protein</fullName>
    </submittedName>
</protein>
<name>A0A4Y7TUN6_COPMI</name>